<evidence type="ECO:0000313" key="1">
    <source>
        <dbReference type="EMBL" id="GBM55138.1"/>
    </source>
</evidence>
<feature type="non-terminal residue" evidence="1">
    <location>
        <position position="41"/>
    </location>
</feature>
<dbReference type="AlphaFoldDB" id="A0A4Y2GRJ8"/>
<name>A0A4Y2GRJ8_ARAVE</name>
<keyword evidence="2" id="KW-1185">Reference proteome</keyword>
<evidence type="ECO:0000313" key="2">
    <source>
        <dbReference type="Proteomes" id="UP000499080"/>
    </source>
</evidence>
<proteinExistence type="predicted"/>
<organism evidence="1 2">
    <name type="scientific">Araneus ventricosus</name>
    <name type="common">Orbweaver spider</name>
    <name type="synonym">Epeira ventricosa</name>
    <dbReference type="NCBI Taxonomy" id="182803"/>
    <lineage>
        <taxon>Eukaryota</taxon>
        <taxon>Metazoa</taxon>
        <taxon>Ecdysozoa</taxon>
        <taxon>Arthropoda</taxon>
        <taxon>Chelicerata</taxon>
        <taxon>Arachnida</taxon>
        <taxon>Araneae</taxon>
        <taxon>Araneomorphae</taxon>
        <taxon>Entelegynae</taxon>
        <taxon>Araneoidea</taxon>
        <taxon>Araneidae</taxon>
        <taxon>Araneus</taxon>
    </lineage>
</organism>
<accession>A0A4Y2GRJ8</accession>
<protein>
    <submittedName>
        <fullName evidence="1">Uncharacterized protein</fullName>
    </submittedName>
</protein>
<dbReference type="Proteomes" id="UP000499080">
    <property type="component" value="Unassembled WGS sequence"/>
</dbReference>
<comment type="caution">
    <text evidence="1">The sequence shown here is derived from an EMBL/GenBank/DDBJ whole genome shotgun (WGS) entry which is preliminary data.</text>
</comment>
<gene>
    <name evidence="1" type="ORF">AVEN_207024_1</name>
</gene>
<sequence>MSRVRVDQQQAQLDNIERVRRMLADDVFENDSRRIENKPGQ</sequence>
<reference evidence="1 2" key="1">
    <citation type="journal article" date="2019" name="Sci. Rep.">
        <title>Orb-weaving spider Araneus ventricosus genome elucidates the spidroin gene catalogue.</title>
        <authorList>
            <person name="Kono N."/>
            <person name="Nakamura H."/>
            <person name="Ohtoshi R."/>
            <person name="Moran D.A.P."/>
            <person name="Shinohara A."/>
            <person name="Yoshida Y."/>
            <person name="Fujiwara M."/>
            <person name="Mori M."/>
            <person name="Tomita M."/>
            <person name="Arakawa K."/>
        </authorList>
    </citation>
    <scope>NUCLEOTIDE SEQUENCE [LARGE SCALE GENOMIC DNA]</scope>
</reference>
<dbReference type="EMBL" id="BGPR01001487">
    <property type="protein sequence ID" value="GBM55138.1"/>
    <property type="molecule type" value="Genomic_DNA"/>
</dbReference>